<sequence length="206" mass="23572">MSPQERPVSFHIPHSNCAAFLHLLKPPKFIHPARVSEELLWKGSPSQVLNLGKYLIALLLAVGIAVGGIFFPPAWAALILPLGWALWIFIETRSVRHELTTERIRLYRGVFNQKMDDVELYRVKDTSMERPFWYRMFGLSTLIIETSDRSQPRIEIKAVSDGDNLRETLRKQVEFWRDRKRVREVDFDENGALADGSTDDGGAPLA</sequence>
<evidence type="ECO:0000256" key="1">
    <source>
        <dbReference type="SAM" id="Phobius"/>
    </source>
</evidence>
<dbReference type="Pfam" id="PF03703">
    <property type="entry name" value="bPH_2"/>
    <property type="match status" value="1"/>
</dbReference>
<proteinExistence type="predicted"/>
<feature type="domain" description="YdbS-like PH" evidence="2">
    <location>
        <begin position="95"/>
        <end position="169"/>
    </location>
</feature>
<keyword evidence="1" id="KW-0812">Transmembrane</keyword>
<dbReference type="AlphaFoldDB" id="A0A858RN96"/>
<organism evidence="3 4">
    <name type="scientific">Luteolibacter luteus</name>
    <dbReference type="NCBI Taxonomy" id="2728835"/>
    <lineage>
        <taxon>Bacteria</taxon>
        <taxon>Pseudomonadati</taxon>
        <taxon>Verrucomicrobiota</taxon>
        <taxon>Verrucomicrobiia</taxon>
        <taxon>Verrucomicrobiales</taxon>
        <taxon>Verrucomicrobiaceae</taxon>
        <taxon>Luteolibacter</taxon>
    </lineage>
</organism>
<dbReference type="Proteomes" id="UP000501812">
    <property type="component" value="Chromosome"/>
</dbReference>
<keyword evidence="1" id="KW-0472">Membrane</keyword>
<evidence type="ECO:0000313" key="4">
    <source>
        <dbReference type="Proteomes" id="UP000501812"/>
    </source>
</evidence>
<evidence type="ECO:0000259" key="2">
    <source>
        <dbReference type="Pfam" id="PF03703"/>
    </source>
</evidence>
<dbReference type="PANTHER" id="PTHR37938">
    <property type="entry name" value="BLL0215 PROTEIN"/>
    <property type="match status" value="1"/>
</dbReference>
<dbReference type="KEGG" id="luo:HHL09_18220"/>
<gene>
    <name evidence="3" type="ORF">HHL09_18220</name>
</gene>
<keyword evidence="4" id="KW-1185">Reference proteome</keyword>
<feature type="transmembrane region" description="Helical" evidence="1">
    <location>
        <begin position="54"/>
        <end position="87"/>
    </location>
</feature>
<evidence type="ECO:0000313" key="3">
    <source>
        <dbReference type="EMBL" id="QJE97630.1"/>
    </source>
</evidence>
<dbReference type="PANTHER" id="PTHR37938:SF1">
    <property type="entry name" value="BLL0215 PROTEIN"/>
    <property type="match status" value="1"/>
</dbReference>
<keyword evidence="1" id="KW-1133">Transmembrane helix</keyword>
<dbReference type="EMBL" id="CP051774">
    <property type="protein sequence ID" value="QJE97630.1"/>
    <property type="molecule type" value="Genomic_DNA"/>
</dbReference>
<protein>
    <submittedName>
        <fullName evidence="3">PH domain-containing protein</fullName>
    </submittedName>
</protein>
<accession>A0A858RN96</accession>
<name>A0A858RN96_9BACT</name>
<reference evidence="3 4" key="1">
    <citation type="submission" date="2020-04" db="EMBL/GenBank/DDBJ databases">
        <title>Luteolibacter sp. G-1-1-1 isolated from soil.</title>
        <authorList>
            <person name="Dahal R.H."/>
        </authorList>
    </citation>
    <scope>NUCLEOTIDE SEQUENCE [LARGE SCALE GENOMIC DNA]</scope>
    <source>
        <strain evidence="3 4">G-1-1-1</strain>
    </source>
</reference>
<dbReference type="InterPro" id="IPR005182">
    <property type="entry name" value="YdbS-like_PH"/>
</dbReference>